<feature type="compositionally biased region" description="Basic and acidic residues" evidence="1">
    <location>
        <begin position="15"/>
        <end position="28"/>
    </location>
</feature>
<feature type="region of interest" description="Disordered" evidence="1">
    <location>
        <begin position="1"/>
        <end position="76"/>
    </location>
</feature>
<organism evidence="2 3">
    <name type="scientific">Streptomyces incarnatus</name>
    <dbReference type="NCBI Taxonomy" id="665007"/>
    <lineage>
        <taxon>Bacteria</taxon>
        <taxon>Bacillati</taxon>
        <taxon>Actinomycetota</taxon>
        <taxon>Actinomycetes</taxon>
        <taxon>Kitasatosporales</taxon>
        <taxon>Streptomycetaceae</taxon>
        <taxon>Streptomyces</taxon>
    </lineage>
</organism>
<keyword evidence="3" id="KW-1185">Reference proteome</keyword>
<evidence type="ECO:0000313" key="3">
    <source>
        <dbReference type="Proteomes" id="UP000035366"/>
    </source>
</evidence>
<accession>A0ABM5TQW6</accession>
<name>A0ABM5TQW6_9ACTN</name>
<evidence type="ECO:0000256" key="1">
    <source>
        <dbReference type="SAM" id="MobiDB-lite"/>
    </source>
</evidence>
<feature type="compositionally biased region" description="Gly residues" evidence="1">
    <location>
        <begin position="35"/>
        <end position="57"/>
    </location>
</feature>
<dbReference type="EMBL" id="CP011497">
    <property type="protein sequence ID" value="AKJ13472.1"/>
    <property type="molecule type" value="Genomic_DNA"/>
</dbReference>
<sequence length="162" mass="17118">MPEDGLGVPSSGEVTGREAHTTESREPDAWPTAQGGTGAPGTGAAAGGAPAPGGSGVGEPAPAPSGTGAPLLTQDETARWEQRMRQLAVGFVDEPRGAVEQADHVLEEIAGRFEEAVERRRRTLRRSWEASEDRGPGTDTDTEQLRLALRDYQELAGRLLHI</sequence>
<reference evidence="2 3" key="1">
    <citation type="journal article" date="2015" name="ISME J.">
        <title>Draft Genome Sequence of Streptomyces incarnatus NRRL8089, which Produces the Nucleoside Antibiotic Sinefungin.</title>
        <authorList>
            <person name="Oshima K."/>
            <person name="Hattori M."/>
            <person name="Shimizu H."/>
            <person name="Fukuda K."/>
            <person name="Nemoto M."/>
            <person name="Inagaki K."/>
            <person name="Tamura T."/>
        </authorList>
    </citation>
    <scope>NUCLEOTIDE SEQUENCE [LARGE SCALE GENOMIC DNA]</scope>
    <source>
        <strain evidence="2 3">NRRL 8089</strain>
    </source>
</reference>
<dbReference type="Proteomes" id="UP000035366">
    <property type="component" value="Chromosome"/>
</dbReference>
<proteinExistence type="predicted"/>
<protein>
    <submittedName>
        <fullName evidence="2">Uncharacterized protein</fullName>
    </submittedName>
</protein>
<feature type="compositionally biased region" description="Basic and acidic residues" evidence="1">
    <location>
        <begin position="126"/>
        <end position="136"/>
    </location>
</feature>
<evidence type="ECO:0000313" key="2">
    <source>
        <dbReference type="EMBL" id="AKJ13472.1"/>
    </source>
</evidence>
<gene>
    <name evidence="2" type="ORF">ABB07_26605</name>
</gene>
<feature type="region of interest" description="Disordered" evidence="1">
    <location>
        <begin position="123"/>
        <end position="142"/>
    </location>
</feature>